<dbReference type="AlphaFoldDB" id="A0AAD9GCK7"/>
<dbReference type="GO" id="GO:0005634">
    <property type="term" value="C:nucleus"/>
    <property type="evidence" value="ECO:0007669"/>
    <property type="project" value="TreeGrafter"/>
</dbReference>
<evidence type="ECO:0000313" key="5">
    <source>
        <dbReference type="EMBL" id="KAK1935920.1"/>
    </source>
</evidence>
<comment type="caution">
    <text evidence="5">The sequence shown here is derived from an EMBL/GenBank/DDBJ whole genome shotgun (WGS) entry which is preliminary data.</text>
</comment>
<dbReference type="GO" id="GO:0005524">
    <property type="term" value="F:ATP binding"/>
    <property type="evidence" value="ECO:0007669"/>
    <property type="project" value="UniProtKB-KW"/>
</dbReference>
<dbReference type="InterPro" id="IPR032319">
    <property type="entry name" value="CLP1_P"/>
</dbReference>
<dbReference type="Proteomes" id="UP001195914">
    <property type="component" value="Unassembled WGS sequence"/>
</dbReference>
<dbReference type="InterPro" id="IPR032324">
    <property type="entry name" value="Clp1_N"/>
</dbReference>
<dbReference type="InterPro" id="IPR027417">
    <property type="entry name" value="P-loop_NTPase"/>
</dbReference>
<sequence length="566" mass="63523">VKINILHYNIAINLWVPGDSDNGKILCSWNHVMKYVQARNYVLAPFSELRIVTDDYYDNTQPPPTIKLLNTKADVTDLIPNMRGAAEIYGRELIQDAEYTIDEGEKLAVFTWVGCSLQVKGKVLQEYQGADNAMKEYLNVINVLNAEREFASVKRIQGPRVLITGSPSSGKSSVSMLMCNYAVRSGWTPVFVEADPRASTDKKPLQFYPGTLGASVISTMTDEVPDNPLLYFYGYTDVQENEQLYIKVSQSMAATIEIMMEEALINQPNSRRSDVVNDMCKYVAASGMIINAPYFANRDIIVKLAKMFNVSMILVIDSPSVHQELVRTFDTIRDAHKGGIYDEMMEPNMLGKLAFHDDSGIPSPNEADDTVAQEVQQDSAVRKEDVRDVIVLAVNKLEGVVPVDQERVKYLCFKIWRRYFDRPTNGEMHVIKFPMESVNLVTLESSRELSKDALPADDNGDFEKEEICASQWIGDPVSLTNSILGISSSSEDIKLIPYCNLLGFFLVRAVEESTQPQEDDEENMGKDVTFTIEALCPIIYSPSALPPFLIVAGNQRSMKWQPNHLN</sequence>
<dbReference type="SUPFAM" id="SSF52540">
    <property type="entry name" value="P-loop containing nucleoside triphosphate hydrolases"/>
    <property type="match status" value="2"/>
</dbReference>
<dbReference type="PANTHER" id="PTHR12755">
    <property type="entry name" value="CLEAVAGE/POLYADENYLATION FACTOR IA SUBUNIT CLP1P"/>
    <property type="match status" value="1"/>
</dbReference>
<dbReference type="Pfam" id="PF16575">
    <property type="entry name" value="CLP1_P"/>
    <property type="match status" value="1"/>
</dbReference>
<dbReference type="InterPro" id="IPR045116">
    <property type="entry name" value="Clp1/Grc3"/>
</dbReference>
<feature type="domain" description="Clp1 P-loop" evidence="4">
    <location>
        <begin position="165"/>
        <end position="330"/>
    </location>
</feature>
<keyword evidence="6" id="KW-1185">Reference proteome</keyword>
<feature type="non-terminal residue" evidence="5">
    <location>
        <position position="1"/>
    </location>
</feature>
<evidence type="ECO:0000259" key="3">
    <source>
        <dbReference type="Pfam" id="PF16573"/>
    </source>
</evidence>
<dbReference type="GO" id="GO:0006388">
    <property type="term" value="P:tRNA splicing, via endonucleolytic cleavage and ligation"/>
    <property type="evidence" value="ECO:0007669"/>
    <property type="project" value="TreeGrafter"/>
</dbReference>
<proteinExistence type="predicted"/>
<evidence type="ECO:0000259" key="4">
    <source>
        <dbReference type="Pfam" id="PF16575"/>
    </source>
</evidence>
<reference evidence="5" key="2">
    <citation type="submission" date="2021-05" db="EMBL/GenBank/DDBJ databases">
        <authorList>
            <person name="Pain A."/>
        </authorList>
    </citation>
    <scope>NUCLEOTIDE SEQUENCE</scope>
    <source>
        <strain evidence="5">1802A</strain>
    </source>
</reference>
<name>A0AAD9GCK7_BABDI</name>
<evidence type="ECO:0000256" key="2">
    <source>
        <dbReference type="ARBA" id="ARBA00022840"/>
    </source>
</evidence>
<accession>A0AAD9GCK7</accession>
<protein>
    <submittedName>
        <fullName evidence="5">Pre-mRNA cleavage complex II protein Clp1</fullName>
    </submittedName>
</protein>
<evidence type="ECO:0000313" key="6">
    <source>
        <dbReference type="Proteomes" id="UP001195914"/>
    </source>
</evidence>
<keyword evidence="1" id="KW-0547">Nucleotide-binding</keyword>
<evidence type="ECO:0000256" key="1">
    <source>
        <dbReference type="ARBA" id="ARBA00022741"/>
    </source>
</evidence>
<feature type="domain" description="Clp1 N-terminal" evidence="3">
    <location>
        <begin position="83"/>
        <end position="149"/>
    </location>
</feature>
<reference evidence="5" key="1">
    <citation type="journal article" date="2014" name="Nucleic Acids Res.">
        <title>The evolutionary dynamics of variant antigen genes in Babesia reveal a history of genomic innovation underlying host-parasite interaction.</title>
        <authorList>
            <person name="Jackson A.P."/>
            <person name="Otto T.D."/>
            <person name="Darby A."/>
            <person name="Ramaprasad A."/>
            <person name="Xia D."/>
            <person name="Echaide I.E."/>
            <person name="Farber M."/>
            <person name="Gahlot S."/>
            <person name="Gamble J."/>
            <person name="Gupta D."/>
            <person name="Gupta Y."/>
            <person name="Jackson L."/>
            <person name="Malandrin L."/>
            <person name="Malas T.B."/>
            <person name="Moussa E."/>
            <person name="Nair M."/>
            <person name="Reid A.J."/>
            <person name="Sanders M."/>
            <person name="Sharma J."/>
            <person name="Tracey A."/>
            <person name="Quail M.A."/>
            <person name="Weir W."/>
            <person name="Wastling J.M."/>
            <person name="Hall N."/>
            <person name="Willadsen P."/>
            <person name="Lingelbach K."/>
            <person name="Shiels B."/>
            <person name="Tait A."/>
            <person name="Berriman M."/>
            <person name="Allred D.R."/>
            <person name="Pain A."/>
        </authorList>
    </citation>
    <scope>NUCLEOTIDE SEQUENCE</scope>
    <source>
        <strain evidence="5">1802A</strain>
    </source>
</reference>
<dbReference type="PANTHER" id="PTHR12755:SF6">
    <property type="entry name" value="POLYRIBONUCLEOTIDE 5'-HYDROXYL-KINASE CLP1"/>
    <property type="match status" value="1"/>
</dbReference>
<keyword evidence="2" id="KW-0067">ATP-binding</keyword>
<gene>
    <name evidence="5" type="ORF">X943_000390</name>
</gene>
<dbReference type="Pfam" id="PF16573">
    <property type="entry name" value="CLP1_N"/>
    <property type="match status" value="1"/>
</dbReference>
<dbReference type="GO" id="GO:0051731">
    <property type="term" value="F:polynucleotide 5'-hydroxyl-kinase activity"/>
    <property type="evidence" value="ECO:0007669"/>
    <property type="project" value="InterPro"/>
</dbReference>
<dbReference type="InterPro" id="IPR038239">
    <property type="entry name" value="Clp1_N_sf"/>
</dbReference>
<dbReference type="EMBL" id="JAHBMH010000044">
    <property type="protein sequence ID" value="KAK1935920.1"/>
    <property type="molecule type" value="Genomic_DNA"/>
</dbReference>
<dbReference type="Gene3D" id="2.60.120.1030">
    <property type="entry name" value="Clp1, DNA binding domain"/>
    <property type="match status" value="1"/>
</dbReference>
<organism evidence="5 6">
    <name type="scientific">Babesia divergens</name>
    <dbReference type="NCBI Taxonomy" id="32595"/>
    <lineage>
        <taxon>Eukaryota</taxon>
        <taxon>Sar</taxon>
        <taxon>Alveolata</taxon>
        <taxon>Apicomplexa</taxon>
        <taxon>Aconoidasida</taxon>
        <taxon>Piroplasmida</taxon>
        <taxon>Babesiidae</taxon>
        <taxon>Babesia</taxon>
    </lineage>
</organism>
<dbReference type="Gene3D" id="3.40.50.300">
    <property type="entry name" value="P-loop containing nucleotide triphosphate hydrolases"/>
    <property type="match status" value="1"/>
</dbReference>